<name>A0A0F9GG99_9ZZZZ</name>
<dbReference type="AlphaFoldDB" id="A0A0F9GG99"/>
<protein>
    <submittedName>
        <fullName evidence="1">Uncharacterized protein</fullName>
    </submittedName>
</protein>
<feature type="non-terminal residue" evidence="1">
    <location>
        <position position="1"/>
    </location>
</feature>
<evidence type="ECO:0000313" key="1">
    <source>
        <dbReference type="EMBL" id="KKL97829.1"/>
    </source>
</evidence>
<accession>A0A0F9GG99</accession>
<comment type="caution">
    <text evidence="1">The sequence shown here is derived from an EMBL/GenBank/DDBJ whole genome shotgun (WGS) entry which is preliminary data.</text>
</comment>
<reference evidence="1" key="1">
    <citation type="journal article" date="2015" name="Nature">
        <title>Complex archaea that bridge the gap between prokaryotes and eukaryotes.</title>
        <authorList>
            <person name="Spang A."/>
            <person name="Saw J.H."/>
            <person name="Jorgensen S.L."/>
            <person name="Zaremba-Niedzwiedzka K."/>
            <person name="Martijn J."/>
            <person name="Lind A.E."/>
            <person name="van Eijk R."/>
            <person name="Schleper C."/>
            <person name="Guy L."/>
            <person name="Ettema T.J."/>
        </authorList>
    </citation>
    <scope>NUCLEOTIDE SEQUENCE</scope>
</reference>
<organism evidence="1">
    <name type="scientific">marine sediment metagenome</name>
    <dbReference type="NCBI Taxonomy" id="412755"/>
    <lineage>
        <taxon>unclassified sequences</taxon>
        <taxon>metagenomes</taxon>
        <taxon>ecological metagenomes</taxon>
    </lineage>
</organism>
<dbReference type="EMBL" id="LAZR01018070">
    <property type="protein sequence ID" value="KKL97829.1"/>
    <property type="molecule type" value="Genomic_DNA"/>
</dbReference>
<gene>
    <name evidence="1" type="ORF">LCGC14_1830530</name>
</gene>
<proteinExistence type="predicted"/>
<sequence length="215" mass="24022">PQWLVVWGATNRVPICKGPCTQSRPRRRLRASARVLGPDDERASVARRHIAIRQHEHSRAVIGPQRLDRLVLVRGVPGLGSLLRVEAHHHGDVAGIALPDIDLDAPVDKLDTMDDKYIHYGGNIHGLDYPLRGVVIDGNVYIVDSYDADHTDLNRVLRDQGLESIRGIPITIEKQTTTPRSDLEDYAIGALYSRVSTLKKIPTVTRMKMPIGKWN</sequence>